<dbReference type="WBParaSite" id="PgR008_g184_t01">
    <property type="protein sequence ID" value="PgR008_g184_t01"/>
    <property type="gene ID" value="PgR008_g184"/>
</dbReference>
<reference evidence="3" key="1">
    <citation type="submission" date="2022-11" db="UniProtKB">
        <authorList>
            <consortium name="WormBaseParasite"/>
        </authorList>
    </citation>
    <scope>IDENTIFICATION</scope>
</reference>
<organism evidence="2 3">
    <name type="scientific">Parascaris univalens</name>
    <name type="common">Nematode worm</name>
    <dbReference type="NCBI Taxonomy" id="6257"/>
    <lineage>
        <taxon>Eukaryota</taxon>
        <taxon>Metazoa</taxon>
        <taxon>Ecdysozoa</taxon>
        <taxon>Nematoda</taxon>
        <taxon>Chromadorea</taxon>
        <taxon>Rhabditida</taxon>
        <taxon>Spirurina</taxon>
        <taxon>Ascaridomorpha</taxon>
        <taxon>Ascaridoidea</taxon>
        <taxon>Ascarididae</taxon>
        <taxon>Parascaris</taxon>
    </lineage>
</organism>
<feature type="region of interest" description="Disordered" evidence="1">
    <location>
        <begin position="138"/>
        <end position="169"/>
    </location>
</feature>
<keyword evidence="2" id="KW-1185">Reference proteome</keyword>
<feature type="region of interest" description="Disordered" evidence="1">
    <location>
        <begin position="228"/>
        <end position="277"/>
    </location>
</feature>
<dbReference type="Gene3D" id="2.30.29.30">
    <property type="entry name" value="Pleckstrin-homology domain (PH domain)/Phosphotyrosine-binding domain (PTB)"/>
    <property type="match status" value="1"/>
</dbReference>
<dbReference type="InterPro" id="IPR011993">
    <property type="entry name" value="PH-like_dom_sf"/>
</dbReference>
<name>A0A915AHS0_PARUN</name>
<dbReference type="SUPFAM" id="SSF50729">
    <property type="entry name" value="PH domain-like"/>
    <property type="match status" value="1"/>
</dbReference>
<sequence length="515" mass="54968">MLMDGVVRMVDICLSSSDLQSDYCKMFLEKMAILNRTFLDVLQGQIGEVPDADLSPTVRDYLEHVKNLDRIYGSRVPDSLEGAPSSFAFGNNADKTAANITPSGAINSSPLSVTAHTSDASQTKSTFSLTAAPRVSFGNWNSSETNSDTASCERRGKKRAKRGGPDEKADEVLITYQAPQTQEVPTSVNASTKPAAIFAFGKQQSNEKQSSEDSSPKKSIFMFGLASKEDSRQDDLSDQAATVTNVDKATPKEDTSNVVKDAPKANPSRFTFGTSQKASASSGFSFGSGGSGDLKPSAAPLFTFGKTTTKDSTKKDSSEKAASFISPTFPSIKSLSDGAGKDVKPLFSFGMPAKDSSSTEKTSAVTAVTGFKFGQPPATSGTSQSDKDGENDEEYVPPKVEAVLEEEPNAIFSSKCSVFVLKGKVYEKLGIGQLHIKKAEKDEKKILLVRAATTIGTIWLNVFVDKNLQVAKADDVKLRVSSVSGGHPATHLIRLPSAKDRERVEKELSDGGVDA</sequence>
<protein>
    <submittedName>
        <fullName evidence="3">RanBD1 domain-containing protein</fullName>
    </submittedName>
</protein>
<feature type="compositionally biased region" description="Polar residues" evidence="1">
    <location>
        <begin position="138"/>
        <end position="150"/>
    </location>
</feature>
<feature type="region of interest" description="Disordered" evidence="1">
    <location>
        <begin position="372"/>
        <end position="394"/>
    </location>
</feature>
<proteinExistence type="predicted"/>
<dbReference type="AlphaFoldDB" id="A0A915AHS0"/>
<evidence type="ECO:0000313" key="2">
    <source>
        <dbReference type="Proteomes" id="UP000887569"/>
    </source>
</evidence>
<feature type="compositionally biased region" description="Polar residues" evidence="1">
    <location>
        <begin position="268"/>
        <end position="277"/>
    </location>
</feature>
<dbReference type="Proteomes" id="UP000887569">
    <property type="component" value="Unplaced"/>
</dbReference>
<accession>A0A915AHS0</accession>
<evidence type="ECO:0000256" key="1">
    <source>
        <dbReference type="SAM" id="MobiDB-lite"/>
    </source>
</evidence>
<evidence type="ECO:0000313" key="3">
    <source>
        <dbReference type="WBParaSite" id="PgR008_g184_t01"/>
    </source>
</evidence>